<dbReference type="Proteomes" id="UP000431401">
    <property type="component" value="Unassembled WGS sequence"/>
</dbReference>
<name>A0A7K0DVX3_9NOCA</name>
<reference evidence="1 2" key="1">
    <citation type="submission" date="2019-10" db="EMBL/GenBank/DDBJ databases">
        <title>Nocardia macrotermitis sp. nov. and Nocardia aurantia sp. nov., isolated from the gut of fungus growing-termite Macrotermes natalensis.</title>
        <authorList>
            <person name="Benndorf R."/>
            <person name="Schwitalla J."/>
            <person name="Martin K."/>
            <person name="De Beer W."/>
            <person name="Kaster A.-K."/>
            <person name="Vollmers J."/>
            <person name="Poulsen M."/>
            <person name="Beemelmanns C."/>
        </authorList>
    </citation>
    <scope>NUCLEOTIDE SEQUENCE [LARGE SCALE GENOMIC DNA]</scope>
    <source>
        <strain evidence="1 2">RB56</strain>
    </source>
</reference>
<sequence>MSNPTAPDFGWSAGVSGVRHRLATIEGVRDFSFAAAYSRSGAVAAR</sequence>
<keyword evidence="2" id="KW-1185">Reference proteome</keyword>
<proteinExistence type="predicted"/>
<gene>
    <name evidence="1" type="ORF">NRB56_55100</name>
</gene>
<protein>
    <submittedName>
        <fullName evidence="1">Uncharacterized protein</fullName>
    </submittedName>
</protein>
<dbReference type="EMBL" id="WEGI01000012">
    <property type="protein sequence ID" value="MQY29916.1"/>
    <property type="molecule type" value="Genomic_DNA"/>
</dbReference>
<organism evidence="1 2">
    <name type="scientific">Nocardia aurantia</name>
    <dbReference type="NCBI Taxonomy" id="2585199"/>
    <lineage>
        <taxon>Bacteria</taxon>
        <taxon>Bacillati</taxon>
        <taxon>Actinomycetota</taxon>
        <taxon>Actinomycetes</taxon>
        <taxon>Mycobacteriales</taxon>
        <taxon>Nocardiaceae</taxon>
        <taxon>Nocardia</taxon>
    </lineage>
</organism>
<dbReference type="AlphaFoldDB" id="A0A7K0DVX3"/>
<evidence type="ECO:0000313" key="2">
    <source>
        <dbReference type="Proteomes" id="UP000431401"/>
    </source>
</evidence>
<comment type="caution">
    <text evidence="1">The sequence shown here is derived from an EMBL/GenBank/DDBJ whole genome shotgun (WGS) entry which is preliminary data.</text>
</comment>
<accession>A0A7K0DVX3</accession>
<evidence type="ECO:0000313" key="1">
    <source>
        <dbReference type="EMBL" id="MQY29916.1"/>
    </source>
</evidence>